<gene>
    <name evidence="2" type="ORF">H8S23_06040</name>
</gene>
<keyword evidence="1" id="KW-0472">Membrane</keyword>
<keyword evidence="1" id="KW-0812">Transmembrane</keyword>
<organism evidence="2 3">
    <name type="scientific">Anaerofilum hominis</name>
    <dbReference type="NCBI Taxonomy" id="2763016"/>
    <lineage>
        <taxon>Bacteria</taxon>
        <taxon>Bacillati</taxon>
        <taxon>Bacillota</taxon>
        <taxon>Clostridia</taxon>
        <taxon>Eubacteriales</taxon>
        <taxon>Oscillospiraceae</taxon>
        <taxon>Anaerofilum</taxon>
    </lineage>
</organism>
<dbReference type="AlphaFoldDB" id="A0A923L0T5"/>
<feature type="transmembrane region" description="Helical" evidence="1">
    <location>
        <begin position="12"/>
        <end position="39"/>
    </location>
</feature>
<accession>A0A923L0T5</accession>
<dbReference type="Proteomes" id="UP000659630">
    <property type="component" value="Unassembled WGS sequence"/>
</dbReference>
<feature type="transmembrane region" description="Helical" evidence="1">
    <location>
        <begin position="116"/>
        <end position="136"/>
    </location>
</feature>
<name>A0A923L0T5_9FIRM</name>
<protein>
    <submittedName>
        <fullName evidence="2">Uncharacterized protein</fullName>
    </submittedName>
</protein>
<proteinExistence type="predicted"/>
<dbReference type="RefSeq" id="WP_186887432.1">
    <property type="nucleotide sequence ID" value="NZ_JACONZ010000002.1"/>
</dbReference>
<evidence type="ECO:0000313" key="2">
    <source>
        <dbReference type="EMBL" id="MBC5581060.1"/>
    </source>
</evidence>
<evidence type="ECO:0000313" key="3">
    <source>
        <dbReference type="Proteomes" id="UP000659630"/>
    </source>
</evidence>
<keyword evidence="1" id="KW-1133">Transmembrane helix</keyword>
<feature type="transmembrane region" description="Helical" evidence="1">
    <location>
        <begin position="90"/>
        <end position="110"/>
    </location>
</feature>
<dbReference type="EMBL" id="JACONZ010000002">
    <property type="protein sequence ID" value="MBC5581060.1"/>
    <property type="molecule type" value="Genomic_DNA"/>
</dbReference>
<feature type="transmembrane region" description="Helical" evidence="1">
    <location>
        <begin position="51"/>
        <end position="78"/>
    </location>
</feature>
<keyword evidence="3" id="KW-1185">Reference proteome</keyword>
<comment type="caution">
    <text evidence="2">The sequence shown here is derived from an EMBL/GenBank/DDBJ whole genome shotgun (WGS) entry which is preliminary data.</text>
</comment>
<reference evidence="2" key="1">
    <citation type="submission" date="2020-08" db="EMBL/GenBank/DDBJ databases">
        <title>Genome public.</title>
        <authorList>
            <person name="Liu C."/>
            <person name="Sun Q."/>
        </authorList>
    </citation>
    <scope>NUCLEOTIDE SEQUENCE</scope>
    <source>
        <strain evidence="2">BX8</strain>
    </source>
</reference>
<evidence type="ECO:0000256" key="1">
    <source>
        <dbReference type="SAM" id="Phobius"/>
    </source>
</evidence>
<sequence>MELRGKTMLKVTGILYIIFAVLSMLGGLLTMLGGGLFALGGIGANAYLGAALGGMILLSGLVLILGNILGLVAGILGVRYCDKPEKAQTCFVLGVILIVFAALNLLGQVFDSSAGGILGGLIGLILPICYTVGASWNKQSGQPPLL</sequence>